<protein>
    <submittedName>
        <fullName evidence="5">Uncharacterized protein</fullName>
    </submittedName>
</protein>
<gene>
    <name evidence="5" type="ORF">SAOR_16680</name>
</gene>
<dbReference type="GO" id="GO:0008531">
    <property type="term" value="F:riboflavin kinase activity"/>
    <property type="evidence" value="ECO:0007669"/>
    <property type="project" value="InterPro"/>
</dbReference>
<dbReference type="GO" id="GO:0009231">
    <property type="term" value="P:riboflavin biosynthetic process"/>
    <property type="evidence" value="ECO:0007669"/>
    <property type="project" value="InterPro"/>
</dbReference>
<keyword evidence="6" id="KW-1185">Reference proteome</keyword>
<comment type="caution">
    <text evidence="5">The sequence shown here is derived from an EMBL/GenBank/DDBJ whole genome shotgun (WGS) entry which is preliminary data.</text>
</comment>
<keyword evidence="3" id="KW-0808">Transferase</keyword>
<dbReference type="SUPFAM" id="SSF82114">
    <property type="entry name" value="Riboflavin kinase-like"/>
    <property type="match status" value="1"/>
</dbReference>
<dbReference type="RefSeq" id="WP_123632412.1">
    <property type="nucleotide sequence ID" value="NZ_AYKH01000044.1"/>
</dbReference>
<sequence>MHRNDRRRDIDDVQTVRLSGRITSGRGQVKKHISRNTTVVRDALGEDVVEGSLNILLSRPVMFADETAIRLHFAEGRPRLEWQGKMGDVDVWVHRWPAAPLHIVELLSTVHLRNRFGLSNGDRVHVEVRRCDLAPLPPLGLLTWVLFWLGRKRWEYDNDAYCARIQTRWSERFGATQLGTDQRFGDLLRAAANVLRRKLFGVRL</sequence>
<keyword evidence="2" id="KW-0288">FMN</keyword>
<keyword evidence="1" id="KW-0285">Flavoprotein</keyword>
<name>A0A423PER0_9GAMM</name>
<evidence type="ECO:0000256" key="3">
    <source>
        <dbReference type="ARBA" id="ARBA00022679"/>
    </source>
</evidence>
<evidence type="ECO:0000256" key="4">
    <source>
        <dbReference type="ARBA" id="ARBA00022741"/>
    </source>
</evidence>
<proteinExistence type="predicted"/>
<evidence type="ECO:0000256" key="1">
    <source>
        <dbReference type="ARBA" id="ARBA00022630"/>
    </source>
</evidence>
<organism evidence="5 6">
    <name type="scientific">Salinisphaera orenii MK-B5</name>
    <dbReference type="NCBI Taxonomy" id="856730"/>
    <lineage>
        <taxon>Bacteria</taxon>
        <taxon>Pseudomonadati</taxon>
        <taxon>Pseudomonadota</taxon>
        <taxon>Gammaproteobacteria</taxon>
        <taxon>Salinisphaerales</taxon>
        <taxon>Salinisphaeraceae</taxon>
        <taxon>Salinisphaera</taxon>
    </lineage>
</organism>
<dbReference type="AlphaFoldDB" id="A0A423PER0"/>
<dbReference type="InterPro" id="IPR023465">
    <property type="entry name" value="Riboflavin_kinase_dom_sf"/>
</dbReference>
<dbReference type="Proteomes" id="UP000283993">
    <property type="component" value="Unassembled WGS sequence"/>
</dbReference>
<dbReference type="EMBL" id="AYKH01000044">
    <property type="protein sequence ID" value="ROO24074.1"/>
    <property type="molecule type" value="Genomic_DNA"/>
</dbReference>
<evidence type="ECO:0000256" key="2">
    <source>
        <dbReference type="ARBA" id="ARBA00022643"/>
    </source>
</evidence>
<keyword evidence="4" id="KW-0547">Nucleotide-binding</keyword>
<dbReference type="Gene3D" id="2.40.30.30">
    <property type="entry name" value="Riboflavin kinase-like"/>
    <property type="match status" value="1"/>
</dbReference>
<dbReference type="GO" id="GO:0000166">
    <property type="term" value="F:nucleotide binding"/>
    <property type="evidence" value="ECO:0007669"/>
    <property type="project" value="UniProtKB-KW"/>
</dbReference>
<evidence type="ECO:0000313" key="5">
    <source>
        <dbReference type="EMBL" id="ROO24074.1"/>
    </source>
</evidence>
<evidence type="ECO:0000313" key="6">
    <source>
        <dbReference type="Proteomes" id="UP000283993"/>
    </source>
</evidence>
<reference evidence="5 6" key="1">
    <citation type="submission" date="2013-10" db="EMBL/GenBank/DDBJ databases">
        <title>Salinisphaera orenii MK-B5 Genome Sequencing.</title>
        <authorList>
            <person name="Lai Q."/>
            <person name="Li C."/>
            <person name="Shao Z."/>
        </authorList>
    </citation>
    <scope>NUCLEOTIDE SEQUENCE [LARGE SCALE GENOMIC DNA]</scope>
    <source>
        <strain evidence="5 6">MK-B5</strain>
    </source>
</reference>
<accession>A0A423PER0</accession>